<reference evidence="1" key="1">
    <citation type="journal article" date="2011" name="ISME J.">
        <title>The endosymbionts of the deep-sea tubeworms Riftia pachyptila and Tevnia jerichonana share an identical physiology as revealed by proteogenomic analyses.</title>
        <authorList>
            <person name="Gardebrecht A."/>
            <person name="Markert S."/>
            <person name="Felbeck H."/>
            <person name="Thuermer A."/>
            <person name="Albrecht D."/>
            <person name="Wollherr A."/>
            <person name="Kabisch J."/>
            <person name="Lehmann R."/>
            <person name="Daniel R."/>
            <person name="Liesegang H."/>
            <person name="Hecker M."/>
            <person name="Sievert S.M."/>
            <person name="Schweder T."/>
        </authorList>
    </citation>
    <scope>NUCLEOTIDE SEQUENCE [LARGE SCALE GENOMIC DNA]</scope>
</reference>
<dbReference type="CDD" id="cd07528">
    <property type="entry name" value="HAD_CbbY-like"/>
    <property type="match status" value="1"/>
</dbReference>
<comment type="caution">
    <text evidence="1">The sequence shown here is derived from an EMBL/GenBank/DDBJ whole genome shotgun (WGS) entry which is preliminary data.</text>
</comment>
<dbReference type="SFLD" id="SFLDG01135">
    <property type="entry name" value="C1.5.6:_HAD__Beta-PGM__Phospha"/>
    <property type="match status" value="1"/>
</dbReference>
<keyword evidence="2" id="KW-1185">Reference proteome</keyword>
<dbReference type="SFLD" id="SFLDG01129">
    <property type="entry name" value="C1.5:_HAD__Beta-PGM__Phosphata"/>
    <property type="match status" value="1"/>
</dbReference>
<dbReference type="GO" id="GO:0016787">
    <property type="term" value="F:hydrolase activity"/>
    <property type="evidence" value="ECO:0007669"/>
    <property type="project" value="UniProtKB-KW"/>
</dbReference>
<dbReference type="InterPro" id="IPR023214">
    <property type="entry name" value="HAD_sf"/>
</dbReference>
<dbReference type="EMBL" id="AFOC01000004">
    <property type="protein sequence ID" value="EGV52685.1"/>
    <property type="molecule type" value="Genomic_DNA"/>
</dbReference>
<dbReference type="Gene3D" id="3.40.50.1000">
    <property type="entry name" value="HAD superfamily/HAD-like"/>
    <property type="match status" value="1"/>
</dbReference>
<gene>
    <name evidence="1" type="ORF">Rifp1Sym_ad00320</name>
</gene>
<dbReference type="PRINTS" id="PR00413">
    <property type="entry name" value="HADHALOGNASE"/>
</dbReference>
<accession>G2D9M3</accession>
<dbReference type="PANTHER" id="PTHR42896">
    <property type="entry name" value="XYLULOSE-1,5-BISPHOSPHATE (XUBP) PHOSPHATASE"/>
    <property type="match status" value="1"/>
</dbReference>
<evidence type="ECO:0000313" key="2">
    <source>
        <dbReference type="Proteomes" id="UP000004491"/>
    </source>
</evidence>
<dbReference type="InterPro" id="IPR044999">
    <property type="entry name" value="CbbY-like"/>
</dbReference>
<dbReference type="SUPFAM" id="SSF56784">
    <property type="entry name" value="HAD-like"/>
    <property type="match status" value="1"/>
</dbReference>
<dbReference type="Gene3D" id="1.10.150.240">
    <property type="entry name" value="Putative phosphatase, domain 2"/>
    <property type="match status" value="1"/>
</dbReference>
<dbReference type="PATRIC" id="fig|1048808.3.peg.249"/>
<evidence type="ECO:0000313" key="1">
    <source>
        <dbReference type="EMBL" id="EGV52685.1"/>
    </source>
</evidence>
<proteinExistence type="predicted"/>
<organism evidence="1 2">
    <name type="scientific">endosymbiont of Riftia pachyptila</name>
    <name type="common">vent Ph05</name>
    <dbReference type="NCBI Taxonomy" id="1048808"/>
    <lineage>
        <taxon>Bacteria</taxon>
        <taxon>Pseudomonadati</taxon>
        <taxon>Pseudomonadota</taxon>
        <taxon>Gammaproteobacteria</taxon>
        <taxon>sulfur-oxidizing symbionts</taxon>
    </lineage>
</organism>
<keyword evidence="1" id="KW-0378">Hydrolase</keyword>
<dbReference type="InterPro" id="IPR023198">
    <property type="entry name" value="PGP-like_dom2"/>
</dbReference>
<dbReference type="PANTHER" id="PTHR42896:SF2">
    <property type="entry name" value="CBBY-LIKE PROTEIN"/>
    <property type="match status" value="1"/>
</dbReference>
<dbReference type="Pfam" id="PF00702">
    <property type="entry name" value="Hydrolase"/>
    <property type="match status" value="1"/>
</dbReference>
<dbReference type="NCBIfam" id="TIGR01509">
    <property type="entry name" value="HAD-SF-IA-v3"/>
    <property type="match status" value="1"/>
</dbReference>
<protein>
    <submittedName>
        <fullName evidence="1">Putative hydrolase</fullName>
    </submittedName>
</protein>
<dbReference type="InterPro" id="IPR036412">
    <property type="entry name" value="HAD-like_sf"/>
</dbReference>
<dbReference type="InterPro" id="IPR006439">
    <property type="entry name" value="HAD-SF_hydro_IA"/>
</dbReference>
<dbReference type="AlphaFoldDB" id="G2D9M3"/>
<dbReference type="Proteomes" id="UP000004491">
    <property type="component" value="Unassembled WGS sequence"/>
</dbReference>
<dbReference type="SFLD" id="SFLDS00003">
    <property type="entry name" value="Haloacid_Dehalogenase"/>
    <property type="match status" value="1"/>
</dbReference>
<dbReference type="SFLD" id="SFLDF00035">
    <property type="entry name" value="phosphoglycolate_phosphatase"/>
    <property type="match status" value="1"/>
</dbReference>
<name>G2D9M3_9GAMM</name>
<sequence>MKGGEALGKLGRFLHLWRESMAELQALIFDVDGTLADTERDGHRVAFNKAFADAGLDWDWSVELYGQLLEVTGGKERIRFYLDHFNTGFERPDDLDSFIADLHKKKTAHYTNMLAEGAIPMRSGVKRLLQEAREAGLRLAIATTTTPANVGALLQHSLDADAEGWFEVIAAGDIVPAKKPAPDIYSWAMQQMDISPDVCVAFEDSENGVKSAVGAGINTVLVTTNDYTEDHDFNGAELVLDQLGEPGDGFRVISGDAGGADHVDLALLRRFHAGA</sequence>